<evidence type="ECO:0000256" key="1">
    <source>
        <dbReference type="SAM" id="MobiDB-lite"/>
    </source>
</evidence>
<reference evidence="2" key="1">
    <citation type="submission" date="2017-07" db="EMBL/GenBank/DDBJ databases">
        <title>Taro Niue Genome Assembly and Annotation.</title>
        <authorList>
            <person name="Atibalentja N."/>
            <person name="Keating K."/>
            <person name="Fields C.J."/>
        </authorList>
    </citation>
    <scope>NUCLEOTIDE SEQUENCE</scope>
    <source>
        <strain evidence="2">Niue_2</strain>
        <tissue evidence="2">Leaf</tissue>
    </source>
</reference>
<keyword evidence="3" id="KW-1185">Reference proteome</keyword>
<comment type="caution">
    <text evidence="2">The sequence shown here is derived from an EMBL/GenBank/DDBJ whole genome shotgun (WGS) entry which is preliminary data.</text>
</comment>
<gene>
    <name evidence="2" type="ORF">Taro_036977</name>
</gene>
<accession>A0A843W2Y4</accession>
<organism evidence="2 3">
    <name type="scientific">Colocasia esculenta</name>
    <name type="common">Wild taro</name>
    <name type="synonym">Arum esculentum</name>
    <dbReference type="NCBI Taxonomy" id="4460"/>
    <lineage>
        <taxon>Eukaryota</taxon>
        <taxon>Viridiplantae</taxon>
        <taxon>Streptophyta</taxon>
        <taxon>Embryophyta</taxon>
        <taxon>Tracheophyta</taxon>
        <taxon>Spermatophyta</taxon>
        <taxon>Magnoliopsida</taxon>
        <taxon>Liliopsida</taxon>
        <taxon>Araceae</taxon>
        <taxon>Aroideae</taxon>
        <taxon>Colocasieae</taxon>
        <taxon>Colocasia</taxon>
    </lineage>
</organism>
<dbReference type="Proteomes" id="UP000652761">
    <property type="component" value="Unassembled WGS sequence"/>
</dbReference>
<sequence>MAVRPGGQVATAVRSRSDRDGISCRDLPENAAYRAVTFSGRSRREGEEDELLVVVPQLLSHQELLHTTIENRVNNDLARW</sequence>
<dbReference type="AlphaFoldDB" id="A0A843W2Y4"/>
<evidence type="ECO:0000313" key="3">
    <source>
        <dbReference type="Proteomes" id="UP000652761"/>
    </source>
</evidence>
<feature type="compositionally biased region" description="Basic and acidic residues" evidence="1">
    <location>
        <begin position="15"/>
        <end position="24"/>
    </location>
</feature>
<dbReference type="EMBL" id="NMUH01003170">
    <property type="protein sequence ID" value="MQM04182.1"/>
    <property type="molecule type" value="Genomic_DNA"/>
</dbReference>
<name>A0A843W2Y4_COLES</name>
<proteinExistence type="predicted"/>
<feature type="region of interest" description="Disordered" evidence="1">
    <location>
        <begin position="1"/>
        <end position="24"/>
    </location>
</feature>
<protein>
    <submittedName>
        <fullName evidence="2">Uncharacterized protein</fullName>
    </submittedName>
</protein>
<evidence type="ECO:0000313" key="2">
    <source>
        <dbReference type="EMBL" id="MQM04182.1"/>
    </source>
</evidence>